<keyword evidence="4" id="KW-0597">Phosphoprotein</keyword>
<dbReference type="GO" id="GO:0016036">
    <property type="term" value="P:cellular response to phosphate starvation"/>
    <property type="evidence" value="ECO:0007669"/>
    <property type="project" value="TreeGrafter"/>
</dbReference>
<keyword evidence="5" id="KW-0808">Transferase</keyword>
<dbReference type="SUPFAM" id="SSF47384">
    <property type="entry name" value="Homodimeric domain of signal transducing histidine kinase"/>
    <property type="match status" value="1"/>
</dbReference>
<dbReference type="CDD" id="cd00082">
    <property type="entry name" value="HisKA"/>
    <property type="match status" value="1"/>
</dbReference>
<accession>A0A9D2PH65</accession>
<protein>
    <recommendedName>
        <fullName evidence="3">histidine kinase</fullName>
        <ecNumber evidence="3">2.7.13.3</ecNumber>
    </recommendedName>
</protein>
<proteinExistence type="predicted"/>
<dbReference type="InterPro" id="IPR003661">
    <property type="entry name" value="HisK_dim/P_dom"/>
</dbReference>
<evidence type="ECO:0000256" key="6">
    <source>
        <dbReference type="ARBA" id="ARBA00022777"/>
    </source>
</evidence>
<evidence type="ECO:0000256" key="5">
    <source>
        <dbReference type="ARBA" id="ARBA00022679"/>
    </source>
</evidence>
<evidence type="ECO:0000259" key="8">
    <source>
        <dbReference type="PROSITE" id="PS50109"/>
    </source>
</evidence>
<dbReference type="GO" id="GO:0000155">
    <property type="term" value="F:phosphorelay sensor kinase activity"/>
    <property type="evidence" value="ECO:0007669"/>
    <property type="project" value="InterPro"/>
</dbReference>
<dbReference type="Proteomes" id="UP000823904">
    <property type="component" value="Unassembled WGS sequence"/>
</dbReference>
<comment type="subcellular location">
    <subcellularLocation>
        <location evidence="2">Membrane</location>
    </subcellularLocation>
</comment>
<dbReference type="PANTHER" id="PTHR45453:SF1">
    <property type="entry name" value="PHOSPHATE REGULON SENSOR PROTEIN PHOR"/>
    <property type="match status" value="1"/>
</dbReference>
<evidence type="ECO:0000256" key="7">
    <source>
        <dbReference type="ARBA" id="ARBA00023012"/>
    </source>
</evidence>
<dbReference type="InterPro" id="IPR050351">
    <property type="entry name" value="BphY/WalK/GraS-like"/>
</dbReference>
<organism evidence="9 10">
    <name type="scientific">Candidatus Anaerostipes avistercoris</name>
    <dbReference type="NCBI Taxonomy" id="2838462"/>
    <lineage>
        <taxon>Bacteria</taxon>
        <taxon>Bacillati</taxon>
        <taxon>Bacillota</taxon>
        <taxon>Clostridia</taxon>
        <taxon>Lachnospirales</taxon>
        <taxon>Lachnospiraceae</taxon>
        <taxon>Anaerostipes</taxon>
    </lineage>
</organism>
<dbReference type="Gene3D" id="1.10.287.130">
    <property type="match status" value="1"/>
</dbReference>
<evidence type="ECO:0000256" key="2">
    <source>
        <dbReference type="ARBA" id="ARBA00004370"/>
    </source>
</evidence>
<reference evidence="9" key="2">
    <citation type="submission" date="2021-04" db="EMBL/GenBank/DDBJ databases">
        <authorList>
            <person name="Gilroy R."/>
        </authorList>
    </citation>
    <scope>NUCLEOTIDE SEQUENCE</scope>
    <source>
        <strain evidence="9">ChiSjej3B21-8574</strain>
    </source>
</reference>
<dbReference type="Gene3D" id="3.30.565.10">
    <property type="entry name" value="Histidine kinase-like ATPase, C-terminal domain"/>
    <property type="match status" value="1"/>
</dbReference>
<evidence type="ECO:0000313" key="9">
    <source>
        <dbReference type="EMBL" id="HJC49867.1"/>
    </source>
</evidence>
<evidence type="ECO:0000256" key="3">
    <source>
        <dbReference type="ARBA" id="ARBA00012438"/>
    </source>
</evidence>
<comment type="catalytic activity">
    <reaction evidence="1">
        <text>ATP + protein L-histidine = ADP + protein N-phospho-L-histidine.</text>
        <dbReference type="EC" id="2.7.13.3"/>
    </reaction>
</comment>
<dbReference type="Pfam" id="PF00512">
    <property type="entry name" value="HisKA"/>
    <property type="match status" value="1"/>
</dbReference>
<sequence>MAAGISHDLRTPLTSVQGYIKGVLDGVADTPDRKNMYLKTAYESTEEMNVLFQKLFDFSRMESGQMPFHMVSVDLGEFTVSCVAQKEAVMDPENAEFTMEQDPAWIPEVMLDVDQVRRIFDNLLENSLKYAMVRPVRIQIRLS</sequence>
<dbReference type="InterPro" id="IPR036890">
    <property type="entry name" value="HATPase_C_sf"/>
</dbReference>
<dbReference type="InterPro" id="IPR036097">
    <property type="entry name" value="HisK_dim/P_sf"/>
</dbReference>
<name>A0A9D2PH65_9FIRM</name>
<dbReference type="PROSITE" id="PS50109">
    <property type="entry name" value="HIS_KIN"/>
    <property type="match status" value="1"/>
</dbReference>
<dbReference type="GO" id="GO:0004721">
    <property type="term" value="F:phosphoprotein phosphatase activity"/>
    <property type="evidence" value="ECO:0007669"/>
    <property type="project" value="TreeGrafter"/>
</dbReference>
<dbReference type="EC" id="2.7.13.3" evidence="3"/>
<comment type="caution">
    <text evidence="9">The sequence shown here is derived from an EMBL/GenBank/DDBJ whole genome shotgun (WGS) entry which is preliminary data.</text>
</comment>
<reference evidence="9" key="1">
    <citation type="journal article" date="2021" name="PeerJ">
        <title>Extensive microbial diversity within the chicken gut microbiome revealed by metagenomics and culture.</title>
        <authorList>
            <person name="Gilroy R."/>
            <person name="Ravi A."/>
            <person name="Getino M."/>
            <person name="Pursley I."/>
            <person name="Horton D.L."/>
            <person name="Alikhan N.F."/>
            <person name="Baker D."/>
            <person name="Gharbi K."/>
            <person name="Hall N."/>
            <person name="Watson M."/>
            <person name="Adriaenssens E.M."/>
            <person name="Foster-Nyarko E."/>
            <person name="Jarju S."/>
            <person name="Secka A."/>
            <person name="Antonio M."/>
            <person name="Oren A."/>
            <person name="Chaudhuri R.R."/>
            <person name="La Ragione R."/>
            <person name="Hildebrand F."/>
            <person name="Pallen M.J."/>
        </authorList>
    </citation>
    <scope>NUCLEOTIDE SEQUENCE</scope>
    <source>
        <strain evidence="9">ChiSjej3B21-8574</strain>
    </source>
</reference>
<evidence type="ECO:0000256" key="4">
    <source>
        <dbReference type="ARBA" id="ARBA00022553"/>
    </source>
</evidence>
<evidence type="ECO:0000256" key="1">
    <source>
        <dbReference type="ARBA" id="ARBA00000085"/>
    </source>
</evidence>
<dbReference type="EMBL" id="DWWD01000021">
    <property type="protein sequence ID" value="HJC49867.1"/>
    <property type="molecule type" value="Genomic_DNA"/>
</dbReference>
<dbReference type="PANTHER" id="PTHR45453">
    <property type="entry name" value="PHOSPHATE REGULON SENSOR PROTEIN PHOR"/>
    <property type="match status" value="1"/>
</dbReference>
<evidence type="ECO:0000313" key="10">
    <source>
        <dbReference type="Proteomes" id="UP000823904"/>
    </source>
</evidence>
<dbReference type="InterPro" id="IPR005467">
    <property type="entry name" value="His_kinase_dom"/>
</dbReference>
<dbReference type="SMART" id="SM00388">
    <property type="entry name" value="HisKA"/>
    <property type="match status" value="1"/>
</dbReference>
<keyword evidence="7" id="KW-0902">Two-component regulatory system</keyword>
<keyword evidence="6 9" id="KW-0418">Kinase</keyword>
<dbReference type="AlphaFoldDB" id="A0A9D2PH65"/>
<dbReference type="SUPFAM" id="SSF55874">
    <property type="entry name" value="ATPase domain of HSP90 chaperone/DNA topoisomerase II/histidine kinase"/>
    <property type="match status" value="1"/>
</dbReference>
<dbReference type="GO" id="GO:0005886">
    <property type="term" value="C:plasma membrane"/>
    <property type="evidence" value="ECO:0007669"/>
    <property type="project" value="TreeGrafter"/>
</dbReference>
<gene>
    <name evidence="9" type="ORF">H9754_04690</name>
</gene>
<feature type="domain" description="Histidine kinase" evidence="8">
    <location>
        <begin position="4"/>
        <end position="143"/>
    </location>
</feature>